<evidence type="ECO:0000313" key="1">
    <source>
        <dbReference type="EMBL" id="KAI3668312.1"/>
    </source>
</evidence>
<reference evidence="2" key="1">
    <citation type="journal article" date="2022" name="Mol. Ecol. Resour.">
        <title>The genomes of chicory, endive, great burdock and yacon provide insights into Asteraceae palaeo-polyploidization history and plant inulin production.</title>
        <authorList>
            <person name="Fan W."/>
            <person name="Wang S."/>
            <person name="Wang H."/>
            <person name="Wang A."/>
            <person name="Jiang F."/>
            <person name="Liu H."/>
            <person name="Zhao H."/>
            <person name="Xu D."/>
            <person name="Zhang Y."/>
        </authorList>
    </citation>
    <scope>NUCLEOTIDE SEQUENCE [LARGE SCALE GENOMIC DNA]</scope>
    <source>
        <strain evidence="2">cv. Niubang</strain>
    </source>
</reference>
<accession>A0ACB8XM41</accession>
<protein>
    <submittedName>
        <fullName evidence="1">Uncharacterized protein</fullName>
    </submittedName>
</protein>
<name>A0ACB8XM41_ARCLA</name>
<proteinExistence type="predicted"/>
<dbReference type="EMBL" id="CM042063">
    <property type="protein sequence ID" value="KAI3668312.1"/>
    <property type="molecule type" value="Genomic_DNA"/>
</dbReference>
<keyword evidence="2" id="KW-1185">Reference proteome</keyword>
<sequence>MPKTITFIASVCVCTHTNQKPFIRSVLSSGRCSLTMALQDYKFLNCCLFFIVLTTHEVTLSSADAIQGCGGFVEASSSLIKSRKSTDAKLDYSHITVELRTLDGLVKDRTQCAPNGYYFIPVYDKGSFVIKIKGPQGWSWDPDQVPVLVDHTGCNGNEDINFRFTGFSISGKVVGAVGGDSCSSTNGGPSNVNVELLNPSGDLVSSVLTSVAGSYSFTNIIPGRYNLRASHDDLNIKVEGSTEVELGFGNGEVDDIFFVSGYDISGLVVAQENPILGVHFYLYSNDVKEVHCPQGSGNASGHSNALCHAISDADGTFKFKSIPCGVYEVIPYYKGENTVFDVSPPSVVVTVKHDHETISGKFQVTGFSVGGRVVDANGKGVDGVNIVVDGLERSITDKEGYYKLDQVTSKQYLIEATKEHYKFDKLINLMVLPNMASIVDIKAVSYDVCGLVQTIDSGYKVKVALTHGPQNVKPQMKKTDDSGYFCFEVPPGDYRLSAIAATPETTPDLLFSPPHIDVNVNGPLLSLKFYQAQVNVRGSVTCKEKCDSSVSVALVRSDTKNNEERQTVGLTDRGSEFLFQNVLPGKYGLEVKHLSKGAISEEDKWCWEQSYVLLNVGTEDVEGINFVQKGYWVNLVSTHDVDAYLHQSDGSHVNLKIKKGPQRICIETPGVHELHFVNSCILFGSLPVKIDTANTLPIYLRGEKYLLQGQIRVQLSSQNSVGQLPENLSIDILNDKGTVIDGSTARFVVTENEEANTALYEFEVWANPGERLTFVPRDTWSKTEKKILFYPRQHQVKVAHDGCQASVPPFSGRLGLYIEGSVSPPLPDVIIRIKAAGDSHNAQIKKNDLAFETTTSKDGLFIGGPLYDDIPYHIEASKSGYHVKETGPNSFSCQKLGQISVHIHSKEDANELFPSVLLSLSGEDGYRNNSISAAGGTFVFDNLFPGSFYLRPLLKEYAFSPPAQAIELGSGESREVVFQATRVAYSAMGVVTLLSGQPKEGVSVEARSDLKGFYEESVTDSSGTYRLRGLQPDTTYTVRVARKGGFDSSQIERASPESVVVKVGYEDIRRLDFLVFEQPDMTLLTGIVDGNRIKELHEHLRLEVRSASDPSNIESLLPLPLSNFFQVKGLPRGKHLLQLRSALSLSTLRFESEVIEVDLEKNTQIHVDRLRYKVEDDHHKQELTPAPVYPLIVGVSVIALLISMPRLKDMYQTSVGGVLVPGPSASAKKEVRKTAVRKRTY</sequence>
<organism evidence="1 2">
    <name type="scientific">Arctium lappa</name>
    <name type="common">Greater burdock</name>
    <name type="synonym">Lappa major</name>
    <dbReference type="NCBI Taxonomy" id="4217"/>
    <lineage>
        <taxon>Eukaryota</taxon>
        <taxon>Viridiplantae</taxon>
        <taxon>Streptophyta</taxon>
        <taxon>Embryophyta</taxon>
        <taxon>Tracheophyta</taxon>
        <taxon>Spermatophyta</taxon>
        <taxon>Magnoliopsida</taxon>
        <taxon>eudicotyledons</taxon>
        <taxon>Gunneridae</taxon>
        <taxon>Pentapetalae</taxon>
        <taxon>asterids</taxon>
        <taxon>campanulids</taxon>
        <taxon>Asterales</taxon>
        <taxon>Asteraceae</taxon>
        <taxon>Carduoideae</taxon>
        <taxon>Cardueae</taxon>
        <taxon>Arctiinae</taxon>
        <taxon>Arctium</taxon>
    </lineage>
</organism>
<evidence type="ECO:0000313" key="2">
    <source>
        <dbReference type="Proteomes" id="UP001055879"/>
    </source>
</evidence>
<comment type="caution">
    <text evidence="1">The sequence shown here is derived from an EMBL/GenBank/DDBJ whole genome shotgun (WGS) entry which is preliminary data.</text>
</comment>
<reference evidence="1 2" key="2">
    <citation type="journal article" date="2022" name="Mol. Ecol. Resour.">
        <title>The genomes of chicory, endive, great burdock and yacon provide insights into Asteraceae paleo-polyploidization history and plant inulin production.</title>
        <authorList>
            <person name="Fan W."/>
            <person name="Wang S."/>
            <person name="Wang H."/>
            <person name="Wang A."/>
            <person name="Jiang F."/>
            <person name="Liu H."/>
            <person name="Zhao H."/>
            <person name="Xu D."/>
            <person name="Zhang Y."/>
        </authorList>
    </citation>
    <scope>NUCLEOTIDE SEQUENCE [LARGE SCALE GENOMIC DNA]</scope>
    <source>
        <strain evidence="2">cv. Niubang</strain>
    </source>
</reference>
<dbReference type="Proteomes" id="UP001055879">
    <property type="component" value="Linkage Group LG17"/>
</dbReference>
<gene>
    <name evidence="1" type="ORF">L6452_43389</name>
</gene>